<dbReference type="Proteomes" id="UP000635071">
    <property type="component" value="Unassembled WGS sequence"/>
</dbReference>
<feature type="transmembrane region" description="Helical" evidence="1">
    <location>
        <begin position="274"/>
        <end position="296"/>
    </location>
</feature>
<keyword evidence="1" id="KW-0812">Transmembrane</keyword>
<dbReference type="RefSeq" id="WP_188761405.1">
    <property type="nucleotide sequence ID" value="NZ_BMJM01000001.1"/>
</dbReference>
<keyword evidence="1" id="KW-1133">Transmembrane helix</keyword>
<feature type="transmembrane region" description="Helical" evidence="1">
    <location>
        <begin position="139"/>
        <end position="162"/>
    </location>
</feature>
<dbReference type="EMBL" id="BMJM01000001">
    <property type="protein sequence ID" value="GGD98202.1"/>
    <property type="molecule type" value="Genomic_DNA"/>
</dbReference>
<gene>
    <name evidence="2" type="ORF">GCM10011529_00290</name>
</gene>
<evidence type="ECO:0000256" key="1">
    <source>
        <dbReference type="SAM" id="Phobius"/>
    </source>
</evidence>
<evidence type="ECO:0000313" key="2">
    <source>
        <dbReference type="EMBL" id="GGD98202.1"/>
    </source>
</evidence>
<reference evidence="2" key="2">
    <citation type="submission" date="2020-09" db="EMBL/GenBank/DDBJ databases">
        <authorList>
            <person name="Sun Q."/>
            <person name="Zhou Y."/>
        </authorList>
    </citation>
    <scope>NUCLEOTIDE SEQUENCE</scope>
    <source>
        <strain evidence="2">CGMCC 1.15519</strain>
    </source>
</reference>
<reference evidence="2" key="1">
    <citation type="journal article" date="2014" name="Int. J. Syst. Evol. Microbiol.">
        <title>Complete genome sequence of Corynebacterium casei LMG S-19264T (=DSM 44701T), isolated from a smear-ripened cheese.</title>
        <authorList>
            <consortium name="US DOE Joint Genome Institute (JGI-PGF)"/>
            <person name="Walter F."/>
            <person name="Albersmeier A."/>
            <person name="Kalinowski J."/>
            <person name="Ruckert C."/>
        </authorList>
    </citation>
    <scope>NUCLEOTIDE SEQUENCE</scope>
    <source>
        <strain evidence="2">CGMCC 1.15519</strain>
    </source>
</reference>
<feature type="transmembrane region" description="Helical" evidence="1">
    <location>
        <begin position="203"/>
        <end position="228"/>
    </location>
</feature>
<keyword evidence="1" id="KW-0472">Membrane</keyword>
<name>A0A917E2U5_9SPHN</name>
<sequence length="314" mass="33921">MGAANGAVMNAGARTADPAPLATRERGWTWWVGAAISASVLVAVILQLRTVDFADVRALLPTSPLFWLVFAASYMAGPVADWVIYRRLWQIPAAGITALLRKLIGNELLFGYVGELYLYTWARRRTEMTSTPFGAIKDVAILSAMVANAVTLGLLLLAYPLLGALNLGIDGRTLLISVAVVVATSSVVLLFRKKLFSLSRPDLRFVGGVHLVRIFSTTGLAALCWHLALPQVALQWWLLLAALRMLLSRLPLLPNKDLVFAGLAVFMIGRDAEIGALMTMMASIILATHMGLGLMLTAADAQGMARNAREPAQR</sequence>
<accession>A0A917E2U5</accession>
<comment type="caution">
    <text evidence="2">The sequence shown here is derived from an EMBL/GenBank/DDBJ whole genome shotgun (WGS) entry which is preliminary data.</text>
</comment>
<feature type="transmembrane region" description="Helical" evidence="1">
    <location>
        <begin position="58"/>
        <end position="76"/>
    </location>
</feature>
<evidence type="ECO:0000313" key="3">
    <source>
        <dbReference type="Proteomes" id="UP000635071"/>
    </source>
</evidence>
<keyword evidence="3" id="KW-1185">Reference proteome</keyword>
<feature type="transmembrane region" description="Helical" evidence="1">
    <location>
        <begin position="96"/>
        <end position="118"/>
    </location>
</feature>
<protein>
    <submittedName>
        <fullName evidence="2">Uncharacterized protein</fullName>
    </submittedName>
</protein>
<feature type="transmembrane region" description="Helical" evidence="1">
    <location>
        <begin position="28"/>
        <end position="46"/>
    </location>
</feature>
<feature type="transmembrane region" description="Helical" evidence="1">
    <location>
        <begin position="174"/>
        <end position="191"/>
    </location>
</feature>
<proteinExistence type="predicted"/>
<organism evidence="2 3">
    <name type="scientific">Sandarakinorhabdus glacialis</name>
    <dbReference type="NCBI Taxonomy" id="1614636"/>
    <lineage>
        <taxon>Bacteria</taxon>
        <taxon>Pseudomonadati</taxon>
        <taxon>Pseudomonadota</taxon>
        <taxon>Alphaproteobacteria</taxon>
        <taxon>Sphingomonadales</taxon>
        <taxon>Sphingosinicellaceae</taxon>
        <taxon>Sandarakinorhabdus</taxon>
    </lineage>
</organism>
<dbReference type="AlphaFoldDB" id="A0A917E2U5"/>